<dbReference type="GO" id="GO:0031856">
    <property type="term" value="F:parathyroid hormone receptor binding"/>
    <property type="evidence" value="ECO:0007669"/>
    <property type="project" value="TreeGrafter"/>
</dbReference>
<comment type="similarity">
    <text evidence="2 10">Belongs to the parathyroid hormone family.</text>
</comment>
<keyword evidence="5 10" id="KW-0964">Secreted</keyword>
<proteinExistence type="inferred from homology"/>
<dbReference type="Proteomes" id="UP000550707">
    <property type="component" value="Unassembled WGS sequence"/>
</dbReference>
<dbReference type="InterPro" id="IPR001415">
    <property type="entry name" value="PTH/PTH-rel"/>
</dbReference>
<dbReference type="GO" id="GO:0005179">
    <property type="term" value="F:hormone activity"/>
    <property type="evidence" value="ECO:0007669"/>
    <property type="project" value="UniProtKB-KW"/>
</dbReference>
<dbReference type="SMART" id="SM00087">
    <property type="entry name" value="PTH"/>
    <property type="match status" value="1"/>
</dbReference>
<dbReference type="GO" id="GO:0046326">
    <property type="term" value="P:positive regulation of D-glucose import"/>
    <property type="evidence" value="ECO:0007669"/>
    <property type="project" value="UniProtKB-UniRule"/>
</dbReference>
<organism evidence="11 12">
    <name type="scientific">Molossus molossus</name>
    <name type="common">Pallas' mastiff bat</name>
    <name type="synonym">Vespertilio molossus</name>
    <dbReference type="NCBI Taxonomy" id="27622"/>
    <lineage>
        <taxon>Eukaryota</taxon>
        <taxon>Metazoa</taxon>
        <taxon>Chordata</taxon>
        <taxon>Craniata</taxon>
        <taxon>Vertebrata</taxon>
        <taxon>Euteleostomi</taxon>
        <taxon>Mammalia</taxon>
        <taxon>Eutheria</taxon>
        <taxon>Laurasiatheria</taxon>
        <taxon>Chiroptera</taxon>
        <taxon>Yangochiroptera</taxon>
        <taxon>Molossidae</taxon>
        <taxon>Molossus</taxon>
    </lineage>
</organism>
<evidence type="ECO:0000313" key="12">
    <source>
        <dbReference type="Proteomes" id="UP000550707"/>
    </source>
</evidence>
<evidence type="ECO:0000313" key="11">
    <source>
        <dbReference type="EMBL" id="KAF6438768.1"/>
    </source>
</evidence>
<dbReference type="AlphaFoldDB" id="A0A7J8ET88"/>
<dbReference type="PIRSF" id="PIRSF001832">
    <property type="entry name" value="PTH"/>
    <property type="match status" value="1"/>
</dbReference>
<evidence type="ECO:0000256" key="10">
    <source>
        <dbReference type="PIRNR" id="PIRNR001832"/>
    </source>
</evidence>
<evidence type="ECO:0000256" key="7">
    <source>
        <dbReference type="ARBA" id="ARBA00022702"/>
    </source>
</evidence>
<dbReference type="InterPro" id="IPR003625">
    <property type="entry name" value="PTH"/>
</dbReference>
<dbReference type="GO" id="GO:0006874">
    <property type="term" value="P:intracellular calcium ion homeostasis"/>
    <property type="evidence" value="ECO:0007669"/>
    <property type="project" value="InterPro"/>
</dbReference>
<evidence type="ECO:0000256" key="8">
    <source>
        <dbReference type="ARBA" id="ARBA00022729"/>
    </source>
</evidence>
<evidence type="ECO:0000256" key="2">
    <source>
        <dbReference type="ARBA" id="ARBA00006307"/>
    </source>
</evidence>
<evidence type="ECO:0000256" key="4">
    <source>
        <dbReference type="ARBA" id="ARBA00022135"/>
    </source>
</evidence>
<name>A0A7J8ET88_MOLMO</name>
<reference evidence="11 12" key="1">
    <citation type="journal article" date="2020" name="Nature">
        <title>Six reference-quality genomes reveal evolution of bat adaptations.</title>
        <authorList>
            <person name="Jebb D."/>
            <person name="Huang Z."/>
            <person name="Pippel M."/>
            <person name="Hughes G.M."/>
            <person name="Lavrichenko K."/>
            <person name="Devanna P."/>
            <person name="Winkler S."/>
            <person name="Jermiin L.S."/>
            <person name="Skirmuntt E.C."/>
            <person name="Katzourakis A."/>
            <person name="Burkitt-Gray L."/>
            <person name="Ray D.A."/>
            <person name="Sullivan K.A.M."/>
            <person name="Roscito J.G."/>
            <person name="Kirilenko B.M."/>
            <person name="Davalos L.M."/>
            <person name="Corthals A.P."/>
            <person name="Power M.L."/>
            <person name="Jones G."/>
            <person name="Ransome R.D."/>
            <person name="Dechmann D.K.N."/>
            <person name="Locatelli A.G."/>
            <person name="Puechmaille S.J."/>
            <person name="Fedrigo O."/>
            <person name="Jarvis E.D."/>
            <person name="Hiller M."/>
            <person name="Vernes S.C."/>
            <person name="Myers E.W."/>
            <person name="Teeling E.C."/>
        </authorList>
    </citation>
    <scope>NUCLEOTIDE SEQUENCE [LARGE SCALE GENOMIC DNA]</scope>
    <source>
        <strain evidence="11">MMolMol1</strain>
        <tissue evidence="11">Muscle</tissue>
    </source>
</reference>
<evidence type="ECO:0000256" key="6">
    <source>
        <dbReference type="ARBA" id="ARBA00022685"/>
    </source>
</evidence>
<protein>
    <recommendedName>
        <fullName evidence="4 10">Parathyroid hormone</fullName>
        <shortName evidence="10">PTH</shortName>
    </recommendedName>
</protein>
<feature type="chain" id="PRO_5029998637" description="Parathyroid hormone" evidence="10">
    <location>
        <begin position="26"/>
        <end position="109"/>
    </location>
</feature>
<comment type="function">
    <text evidence="9 10">Parathyroid hormone elevates calcium level by dissolving the salts in bone and preventing their renal excretion. Acts by binding to its receptor, PTH1R, activating G protein-coupled receptor signaling. Stimulates [1-14C]-2-deoxy-D-glucose (2DG) transport and glycogen synthesis in osteoblastic cells.</text>
</comment>
<evidence type="ECO:0000256" key="5">
    <source>
        <dbReference type="ARBA" id="ARBA00022525"/>
    </source>
</evidence>
<feature type="signal peptide" evidence="10">
    <location>
        <begin position="1"/>
        <end position="25"/>
    </location>
</feature>
<dbReference type="EMBL" id="JACASF010000013">
    <property type="protein sequence ID" value="KAF6438768.1"/>
    <property type="molecule type" value="Genomic_DNA"/>
</dbReference>
<dbReference type="PANTHER" id="PTHR10541:SF2">
    <property type="entry name" value="PARATHYROID HORMONE"/>
    <property type="match status" value="1"/>
</dbReference>
<evidence type="ECO:0000256" key="3">
    <source>
        <dbReference type="ARBA" id="ARBA00011605"/>
    </source>
</evidence>
<dbReference type="FunCoup" id="A0A7J8ET88">
    <property type="interactions" value="11"/>
</dbReference>
<evidence type="ECO:0000256" key="9">
    <source>
        <dbReference type="ARBA" id="ARBA00093407"/>
    </source>
</evidence>
<keyword evidence="12" id="KW-1185">Reference proteome</keyword>
<dbReference type="GO" id="GO:0005615">
    <property type="term" value="C:extracellular space"/>
    <property type="evidence" value="ECO:0007669"/>
    <property type="project" value="TreeGrafter"/>
</dbReference>
<dbReference type="GO" id="GO:0007267">
    <property type="term" value="P:cell-cell signaling"/>
    <property type="evidence" value="ECO:0007669"/>
    <property type="project" value="TreeGrafter"/>
</dbReference>
<accession>A0A7J8ET88</accession>
<dbReference type="InParanoid" id="A0A7J8ET88"/>
<comment type="subunit">
    <text evidence="3">Interacts with PTH1R (via N-terminal extracellular domain).</text>
</comment>
<keyword evidence="7 10" id="KW-0372">Hormone</keyword>
<dbReference type="OrthoDB" id="9890537at2759"/>
<keyword evidence="8 10" id="KW-0732">Signal</keyword>
<keyword evidence="6" id="KW-0165">Cleavage on pair of basic residues</keyword>
<sequence length="109" mass="12602">MMFAKDMAKVMIVMFAICFFAKSDGKPIERRSVSEIELMHSLAKYVNTVERVEWLLKKLEEVRNFISDKNGGSERPLKREDNGLFEKYQKNLGEADKADVDVLTKTKPQ</sequence>
<comment type="caution">
    <text evidence="11">The sequence shown here is derived from an EMBL/GenBank/DDBJ whole genome shotgun (WGS) entry which is preliminary data.</text>
</comment>
<gene>
    <name evidence="11" type="ORF">HJG59_015035</name>
</gene>
<comment type="subcellular location">
    <subcellularLocation>
        <location evidence="1 10">Secreted</location>
    </subcellularLocation>
</comment>
<dbReference type="PANTHER" id="PTHR10541">
    <property type="entry name" value="PARATHYROID HORMONE"/>
    <property type="match status" value="1"/>
</dbReference>
<evidence type="ECO:0000256" key="1">
    <source>
        <dbReference type="ARBA" id="ARBA00004613"/>
    </source>
</evidence>